<comment type="caution">
    <text evidence="1">The sequence shown here is derived from an EMBL/GenBank/DDBJ whole genome shotgun (WGS) entry which is preliminary data.</text>
</comment>
<keyword evidence="2" id="KW-1185">Reference proteome</keyword>
<organism evidence="1 2">
    <name type="scientific">Smallanthus sonchifolius</name>
    <dbReference type="NCBI Taxonomy" id="185202"/>
    <lineage>
        <taxon>Eukaryota</taxon>
        <taxon>Viridiplantae</taxon>
        <taxon>Streptophyta</taxon>
        <taxon>Embryophyta</taxon>
        <taxon>Tracheophyta</taxon>
        <taxon>Spermatophyta</taxon>
        <taxon>Magnoliopsida</taxon>
        <taxon>eudicotyledons</taxon>
        <taxon>Gunneridae</taxon>
        <taxon>Pentapetalae</taxon>
        <taxon>asterids</taxon>
        <taxon>campanulids</taxon>
        <taxon>Asterales</taxon>
        <taxon>Asteraceae</taxon>
        <taxon>Asteroideae</taxon>
        <taxon>Heliantheae alliance</taxon>
        <taxon>Millerieae</taxon>
        <taxon>Smallanthus</taxon>
    </lineage>
</organism>
<dbReference type="Proteomes" id="UP001056120">
    <property type="component" value="Linkage Group LG28"/>
</dbReference>
<name>A0ACB8YE44_9ASTR</name>
<reference evidence="1 2" key="2">
    <citation type="journal article" date="2022" name="Mol. Ecol. Resour.">
        <title>The genomes of chicory, endive, great burdock and yacon provide insights into Asteraceae paleo-polyploidization history and plant inulin production.</title>
        <authorList>
            <person name="Fan W."/>
            <person name="Wang S."/>
            <person name="Wang H."/>
            <person name="Wang A."/>
            <person name="Jiang F."/>
            <person name="Liu H."/>
            <person name="Zhao H."/>
            <person name="Xu D."/>
            <person name="Zhang Y."/>
        </authorList>
    </citation>
    <scope>NUCLEOTIDE SEQUENCE [LARGE SCALE GENOMIC DNA]</scope>
    <source>
        <strain evidence="2">cv. Yunnan</strain>
        <tissue evidence="1">Leaves</tissue>
    </source>
</reference>
<proteinExistence type="predicted"/>
<accession>A0ACB8YE44</accession>
<protein>
    <submittedName>
        <fullName evidence="1">Uncharacterized protein</fullName>
    </submittedName>
</protein>
<evidence type="ECO:0000313" key="2">
    <source>
        <dbReference type="Proteomes" id="UP001056120"/>
    </source>
</evidence>
<sequence>MNLTNRPDDETLGFIETKITNPNSTYLTFGKGESNRNLIDHTMSEEDEPSFMENGCNRSKGRKENSSSYASPWQRMKWSDSRVRLLIQVVACVGDDETAIDNSGSSRKCLQKKGKWKTVSKIMMSKGCRVSPQQCEDKFNDLNKRYKRLNDILGRGICCRVVENPLLMESIPRLTSKMKEDVKKILSSKHLFYPEMCAYHNGQRIPNCTELGQCGSKENVAHSCDETEDNAESDDDGDGDDDDDDLDHEHDDGHKKEWVKKRMLQLNEQRVGIESEGFETEKRRFKWERFCDKKDREIEISRLENERSMLENERMVLQLKHTSQIHNIFFCSKSKEKTTLTRREKKMEAQPWMMSAQPQPQYAYGAPPPPPSLPYHQPTTHEEIRTLWIGDLPYWADESYLHSWFAATNEVLSIKVIRNKATGLPEGYGFVEFASHSTAETILQSYNGTQVPGTELTFRLNWASSGIGERRPDAGPEHSIFVGDLAPDVTDHLLQETFRTQYPSVRGAKVVTDANTGRSKGYGFVKFADEMERNRAMTEMNGIYCSTRPMRISAATPKKPTVLQQYVAPKGLYPAAVSTIPVDTDLTNTTVYIGNLDSAVTEEELRQIFLQFGEIVYVKIPTAKGCGFVQFTTRTSAEEAIQRMHGSQIGQLVVHLSWGKSKQDPSGVWAPQADSTQWSSAYYGYGQGYDAYAYGATQDPSLYAYGAYGGYVQYPQQGEGEQDMGAAVAGVAPPVEHREEIYDPLATPDVDKLNSVYLATHASAILGRPMWQKTSSPSLHA</sequence>
<evidence type="ECO:0000313" key="1">
    <source>
        <dbReference type="EMBL" id="KAI3683482.1"/>
    </source>
</evidence>
<gene>
    <name evidence="1" type="ORF">L1987_83986</name>
</gene>
<dbReference type="EMBL" id="CM042045">
    <property type="protein sequence ID" value="KAI3683482.1"/>
    <property type="molecule type" value="Genomic_DNA"/>
</dbReference>
<reference evidence="2" key="1">
    <citation type="journal article" date="2022" name="Mol. Ecol. Resour.">
        <title>The genomes of chicory, endive, great burdock and yacon provide insights into Asteraceae palaeo-polyploidization history and plant inulin production.</title>
        <authorList>
            <person name="Fan W."/>
            <person name="Wang S."/>
            <person name="Wang H."/>
            <person name="Wang A."/>
            <person name="Jiang F."/>
            <person name="Liu H."/>
            <person name="Zhao H."/>
            <person name="Xu D."/>
            <person name="Zhang Y."/>
        </authorList>
    </citation>
    <scope>NUCLEOTIDE SEQUENCE [LARGE SCALE GENOMIC DNA]</scope>
    <source>
        <strain evidence="2">cv. Yunnan</strain>
    </source>
</reference>